<feature type="domain" description="RING-type" evidence="7">
    <location>
        <begin position="379"/>
        <end position="418"/>
    </location>
</feature>
<dbReference type="Pfam" id="PF12796">
    <property type="entry name" value="Ank_2"/>
    <property type="match status" value="1"/>
</dbReference>
<dbReference type="SUPFAM" id="SSF57850">
    <property type="entry name" value="RING/U-box"/>
    <property type="match status" value="1"/>
</dbReference>
<dbReference type="PROSITE" id="PS50089">
    <property type="entry name" value="ZF_RING_2"/>
    <property type="match status" value="1"/>
</dbReference>
<dbReference type="SMART" id="SM00248">
    <property type="entry name" value="ANK"/>
    <property type="match status" value="1"/>
</dbReference>
<comment type="caution">
    <text evidence="8">The sequence shown here is derived from an EMBL/GenBank/DDBJ whole genome shotgun (WGS) entry which is preliminary data.</text>
</comment>
<dbReference type="Gene3D" id="1.25.40.20">
    <property type="entry name" value="Ankyrin repeat-containing domain"/>
    <property type="match status" value="1"/>
</dbReference>
<evidence type="ECO:0000256" key="5">
    <source>
        <dbReference type="PROSITE-ProRule" id="PRU00175"/>
    </source>
</evidence>
<dbReference type="PROSITE" id="PS50330">
    <property type="entry name" value="UIM"/>
    <property type="match status" value="1"/>
</dbReference>
<evidence type="ECO:0000256" key="4">
    <source>
        <dbReference type="PROSITE-ProRule" id="PRU00023"/>
    </source>
</evidence>
<evidence type="ECO:0000259" key="7">
    <source>
        <dbReference type="PROSITE" id="PS50089"/>
    </source>
</evidence>
<dbReference type="InterPro" id="IPR002110">
    <property type="entry name" value="Ankyrin_rpt"/>
</dbReference>
<keyword evidence="1" id="KW-0479">Metal-binding</keyword>
<name>A0AAW2LTT7_9LAMI</name>
<proteinExistence type="predicted"/>
<dbReference type="GO" id="GO:0016567">
    <property type="term" value="P:protein ubiquitination"/>
    <property type="evidence" value="ECO:0007669"/>
    <property type="project" value="TreeGrafter"/>
</dbReference>
<protein>
    <submittedName>
        <fullName evidence="8">E3 ubiquitin-protein ligase XBAT35</fullName>
    </submittedName>
</protein>
<accession>A0AAW2LTT7</accession>
<dbReference type="GO" id="GO:0008270">
    <property type="term" value="F:zinc ion binding"/>
    <property type="evidence" value="ECO:0007669"/>
    <property type="project" value="UniProtKB-KW"/>
</dbReference>
<dbReference type="PANTHER" id="PTHR46858">
    <property type="entry name" value="OS05G0521000 PROTEIN"/>
    <property type="match status" value="1"/>
</dbReference>
<dbReference type="PANTHER" id="PTHR46858:SF7">
    <property type="entry name" value="RING-TYPE DOMAIN-CONTAINING PROTEIN"/>
    <property type="match status" value="1"/>
</dbReference>
<dbReference type="CDD" id="cd23129">
    <property type="entry name" value="RING-HC_XBAT35-like"/>
    <property type="match status" value="1"/>
</dbReference>
<dbReference type="GO" id="GO:0061630">
    <property type="term" value="F:ubiquitin protein ligase activity"/>
    <property type="evidence" value="ECO:0007669"/>
    <property type="project" value="TreeGrafter"/>
</dbReference>
<reference evidence="8" key="2">
    <citation type="journal article" date="2024" name="Plant">
        <title>Genomic evolution and insights into agronomic trait innovations of Sesamum species.</title>
        <authorList>
            <person name="Miao H."/>
            <person name="Wang L."/>
            <person name="Qu L."/>
            <person name="Liu H."/>
            <person name="Sun Y."/>
            <person name="Le M."/>
            <person name="Wang Q."/>
            <person name="Wei S."/>
            <person name="Zheng Y."/>
            <person name="Lin W."/>
            <person name="Duan Y."/>
            <person name="Cao H."/>
            <person name="Xiong S."/>
            <person name="Wang X."/>
            <person name="Wei L."/>
            <person name="Li C."/>
            <person name="Ma Q."/>
            <person name="Ju M."/>
            <person name="Zhao R."/>
            <person name="Li G."/>
            <person name="Mu C."/>
            <person name="Tian Q."/>
            <person name="Mei H."/>
            <person name="Zhang T."/>
            <person name="Gao T."/>
            <person name="Zhang H."/>
        </authorList>
    </citation>
    <scope>NUCLEOTIDE SEQUENCE</scope>
    <source>
        <strain evidence="8">G01</strain>
    </source>
</reference>
<gene>
    <name evidence="8" type="ORF">Sangu_1872300</name>
</gene>
<keyword evidence="2 5" id="KW-0863">Zinc-finger</keyword>
<keyword evidence="3" id="KW-0862">Zinc</keyword>
<organism evidence="8">
    <name type="scientific">Sesamum angustifolium</name>
    <dbReference type="NCBI Taxonomy" id="2727405"/>
    <lineage>
        <taxon>Eukaryota</taxon>
        <taxon>Viridiplantae</taxon>
        <taxon>Streptophyta</taxon>
        <taxon>Embryophyta</taxon>
        <taxon>Tracheophyta</taxon>
        <taxon>Spermatophyta</taxon>
        <taxon>Magnoliopsida</taxon>
        <taxon>eudicotyledons</taxon>
        <taxon>Gunneridae</taxon>
        <taxon>Pentapetalae</taxon>
        <taxon>asterids</taxon>
        <taxon>lamiids</taxon>
        <taxon>Lamiales</taxon>
        <taxon>Pedaliaceae</taxon>
        <taxon>Sesamum</taxon>
    </lineage>
</organism>
<dbReference type="PROSITE" id="PS50297">
    <property type="entry name" value="ANK_REP_REGION"/>
    <property type="match status" value="1"/>
</dbReference>
<feature type="repeat" description="ANK" evidence="4">
    <location>
        <begin position="27"/>
        <end position="59"/>
    </location>
</feature>
<keyword evidence="4" id="KW-0040">ANK repeat</keyword>
<dbReference type="SMART" id="SM00184">
    <property type="entry name" value="RING"/>
    <property type="match status" value="1"/>
</dbReference>
<dbReference type="InterPro" id="IPR001841">
    <property type="entry name" value="Znf_RING"/>
</dbReference>
<dbReference type="InterPro" id="IPR003903">
    <property type="entry name" value="UIM_dom"/>
</dbReference>
<dbReference type="Pfam" id="PF13920">
    <property type="entry name" value="zf-C3HC4_3"/>
    <property type="match status" value="1"/>
</dbReference>
<evidence type="ECO:0000256" key="2">
    <source>
        <dbReference type="ARBA" id="ARBA00022771"/>
    </source>
</evidence>
<dbReference type="InterPro" id="IPR036770">
    <property type="entry name" value="Ankyrin_rpt-contain_sf"/>
</dbReference>
<dbReference type="InterPro" id="IPR013083">
    <property type="entry name" value="Znf_RING/FYVE/PHD"/>
</dbReference>
<sequence length="430" mass="46482">MNPELYNVAKTLIELGANINLYRPGRHAGTPLHHAAKRGLEHTVKLLLSHGANPLVMNDDCQTPLDVARAKGYSNVVRTIEGISVYSPVGLENFMDLASWNFLPLNCFQEKCGWVVILPCGSRNLRKPLKLELAIYSSLQDAQPRTTIPLWKANLEEPNFNQPDPAAVISDFSKSTRIKLAPVHENEKNQLQRFCNACKGIPQVTHPLFPFNNQVPTAPAPNSEDEELAMAINASLQSAAHQRPPHTDTYIGSGTDASTSTANPMNSASHQENYTTGTASTSHETSGAKCEVQEAGSTSSPAKDSESYNHVLPVVQPTLENPSLASMPSAPPAVDAANYDGPILYPSIDMSPVDLSSPNVDAESSRVDEKNKDSVTSSCTICLDAPLEGACIPCGHMAGCMSCLNEIKAKKWDCPVCRAKINQVVRIYAV</sequence>
<evidence type="ECO:0000256" key="3">
    <source>
        <dbReference type="ARBA" id="ARBA00022833"/>
    </source>
</evidence>
<evidence type="ECO:0000256" key="6">
    <source>
        <dbReference type="SAM" id="MobiDB-lite"/>
    </source>
</evidence>
<feature type="region of interest" description="Disordered" evidence="6">
    <location>
        <begin position="239"/>
        <end position="308"/>
    </location>
</feature>
<feature type="compositionally biased region" description="Polar residues" evidence="6">
    <location>
        <begin position="250"/>
        <end position="285"/>
    </location>
</feature>
<reference evidence="8" key="1">
    <citation type="submission" date="2020-06" db="EMBL/GenBank/DDBJ databases">
        <authorList>
            <person name="Li T."/>
            <person name="Hu X."/>
            <person name="Zhang T."/>
            <person name="Song X."/>
            <person name="Zhang H."/>
            <person name="Dai N."/>
            <person name="Sheng W."/>
            <person name="Hou X."/>
            <person name="Wei L."/>
        </authorList>
    </citation>
    <scope>NUCLEOTIDE SEQUENCE</scope>
    <source>
        <strain evidence="8">G01</strain>
        <tissue evidence="8">Leaf</tissue>
    </source>
</reference>
<evidence type="ECO:0000256" key="1">
    <source>
        <dbReference type="ARBA" id="ARBA00022723"/>
    </source>
</evidence>
<evidence type="ECO:0000313" key="8">
    <source>
        <dbReference type="EMBL" id="KAL0322530.1"/>
    </source>
</evidence>
<dbReference type="AlphaFoldDB" id="A0AAW2LTT7"/>
<dbReference type="SUPFAM" id="SSF48403">
    <property type="entry name" value="Ankyrin repeat"/>
    <property type="match status" value="1"/>
</dbReference>
<dbReference type="Gene3D" id="3.30.40.10">
    <property type="entry name" value="Zinc/RING finger domain, C3HC4 (zinc finger)"/>
    <property type="match status" value="1"/>
</dbReference>
<dbReference type="PROSITE" id="PS50088">
    <property type="entry name" value="ANK_REPEAT"/>
    <property type="match status" value="1"/>
</dbReference>
<dbReference type="EMBL" id="JACGWK010000012">
    <property type="protein sequence ID" value="KAL0322530.1"/>
    <property type="molecule type" value="Genomic_DNA"/>
</dbReference>